<dbReference type="EMBL" id="MRDE01000026">
    <property type="protein sequence ID" value="OMH25461.1"/>
    <property type="molecule type" value="Genomic_DNA"/>
</dbReference>
<reference evidence="7 8" key="1">
    <citation type="submission" date="2016-12" db="EMBL/GenBank/DDBJ databases">
        <title>Draft genome of Tersicoccus phoenicis 1P05MA.</title>
        <authorList>
            <person name="Nakajima Y."/>
            <person name="Yoshizawa S."/>
            <person name="Nakamura K."/>
            <person name="Ogura Y."/>
            <person name="Hayashi T."/>
            <person name="Kogure K."/>
        </authorList>
    </citation>
    <scope>NUCLEOTIDE SEQUENCE [LARGE SCALE GENOMIC DNA]</scope>
    <source>
        <strain evidence="7 8">1p05MA</strain>
    </source>
</reference>
<organism evidence="7 8">
    <name type="scientific">Tersicoccus phoenicis</name>
    <dbReference type="NCBI Taxonomy" id="554083"/>
    <lineage>
        <taxon>Bacteria</taxon>
        <taxon>Bacillati</taxon>
        <taxon>Actinomycetota</taxon>
        <taxon>Actinomycetes</taxon>
        <taxon>Micrococcales</taxon>
        <taxon>Micrococcaceae</taxon>
        <taxon>Tersicoccus</taxon>
    </lineage>
</organism>
<evidence type="ECO:0000256" key="1">
    <source>
        <dbReference type="ARBA" id="ARBA00004141"/>
    </source>
</evidence>
<name>A0A1R1LD42_9MICC</name>
<dbReference type="STRING" id="554083.BKD30_06090"/>
<feature type="transmembrane region" description="Helical" evidence="5">
    <location>
        <begin position="123"/>
        <end position="141"/>
    </location>
</feature>
<keyword evidence="8" id="KW-1185">Reference proteome</keyword>
<evidence type="ECO:0000259" key="6">
    <source>
        <dbReference type="Pfam" id="PF13515"/>
    </source>
</evidence>
<evidence type="ECO:0000313" key="7">
    <source>
        <dbReference type="EMBL" id="OMH25461.1"/>
    </source>
</evidence>
<comment type="caution">
    <text evidence="7">The sequence shown here is derived from an EMBL/GenBank/DDBJ whole genome shotgun (WGS) entry which is preliminary data.</text>
</comment>
<dbReference type="InterPro" id="IPR049453">
    <property type="entry name" value="Memb_transporter_dom"/>
</dbReference>
<feature type="transmembrane region" description="Helical" evidence="5">
    <location>
        <begin position="28"/>
        <end position="46"/>
    </location>
</feature>
<comment type="subcellular location">
    <subcellularLocation>
        <location evidence="1">Membrane</location>
        <topology evidence="1">Multi-pass membrane protein</topology>
    </subcellularLocation>
</comment>
<evidence type="ECO:0000313" key="8">
    <source>
        <dbReference type="Proteomes" id="UP000187085"/>
    </source>
</evidence>
<evidence type="ECO:0000256" key="5">
    <source>
        <dbReference type="SAM" id="Phobius"/>
    </source>
</evidence>
<keyword evidence="3 5" id="KW-1133">Transmembrane helix</keyword>
<dbReference type="GO" id="GO:0016020">
    <property type="term" value="C:membrane"/>
    <property type="evidence" value="ECO:0007669"/>
    <property type="project" value="UniProtKB-SubCell"/>
</dbReference>
<dbReference type="AlphaFoldDB" id="A0A1R1LD42"/>
<protein>
    <submittedName>
        <fullName evidence="7">FUSC family protein</fullName>
    </submittedName>
</protein>
<evidence type="ECO:0000256" key="2">
    <source>
        <dbReference type="ARBA" id="ARBA00022692"/>
    </source>
</evidence>
<feature type="transmembrane region" description="Helical" evidence="5">
    <location>
        <begin position="101"/>
        <end position="118"/>
    </location>
</feature>
<dbReference type="Proteomes" id="UP000187085">
    <property type="component" value="Unassembled WGS sequence"/>
</dbReference>
<dbReference type="Pfam" id="PF13515">
    <property type="entry name" value="FUSC_2"/>
    <property type="match status" value="1"/>
</dbReference>
<evidence type="ECO:0000256" key="3">
    <source>
        <dbReference type="ARBA" id="ARBA00022989"/>
    </source>
</evidence>
<feature type="domain" description="Integral membrane bound transporter" evidence="6">
    <location>
        <begin position="43"/>
        <end position="163"/>
    </location>
</feature>
<keyword evidence="2 5" id="KW-0812">Transmembrane</keyword>
<sequence length="376" mass="40631">MRVSEVWARGSRLLRVRSRVGLTRTRKSVVPAVQMTICGVGAYAFAELVLGHQGPIFAATAGLVSLGFSREPRVRRVLEVGVGCTLGIAVGEVMIQVLGHGLWQAAIILFVSIMLARFLDRGVVFTTQLGLQSLLVVLLPAPGSGPFSRSIDAVVGGAFALLITMLVPRDPRTEPRAELSDLLHEQARILRECATAVRDTDATGAWHALVRARGTQPRIDAMRVTLTGSTEVAALAPAYRRHRGELADLADALSAVDLALRNSRVFARRLASVLNNGALTEIGAESIATVLDDLAEAVEALASAVVERGKDGRDRLVRRARLELGDVATRMHPRMLRIQHLEGETLVVLLRPLIVDLLESTGLSHEDARDFLPDLD</sequence>
<gene>
    <name evidence="7" type="ORF">BKD30_06090</name>
</gene>
<keyword evidence="4 5" id="KW-0472">Membrane</keyword>
<evidence type="ECO:0000256" key="4">
    <source>
        <dbReference type="ARBA" id="ARBA00023136"/>
    </source>
</evidence>
<accession>A0A1R1LD42</accession>
<proteinExistence type="predicted"/>